<gene>
    <name evidence="2" type="ORF">Aco03nite_031520</name>
</gene>
<dbReference type="SUPFAM" id="SSF51658">
    <property type="entry name" value="Xylose isomerase-like"/>
    <property type="match status" value="1"/>
</dbReference>
<dbReference type="PANTHER" id="PTHR12110:SF52">
    <property type="entry name" value="XYLOSE ISOMERASE"/>
    <property type="match status" value="1"/>
</dbReference>
<dbReference type="Gene3D" id="3.20.20.150">
    <property type="entry name" value="Divalent-metal-dependent TIM barrel enzymes"/>
    <property type="match status" value="1"/>
</dbReference>
<dbReference type="EMBL" id="BOMG01000042">
    <property type="protein sequence ID" value="GID54748.1"/>
    <property type="molecule type" value="Genomic_DNA"/>
</dbReference>
<dbReference type="InterPro" id="IPR050312">
    <property type="entry name" value="IolE/XylAMocC-like"/>
</dbReference>
<reference evidence="2 3" key="1">
    <citation type="submission" date="2021-01" db="EMBL/GenBank/DDBJ databases">
        <title>Whole genome shotgun sequence of Actinoplanes couchii NBRC 106145.</title>
        <authorList>
            <person name="Komaki H."/>
            <person name="Tamura T."/>
        </authorList>
    </citation>
    <scope>NUCLEOTIDE SEQUENCE [LARGE SCALE GENOMIC DNA]</scope>
    <source>
        <strain evidence="2 3">NBRC 106145</strain>
    </source>
</reference>
<comment type="caution">
    <text evidence="2">The sequence shown here is derived from an EMBL/GenBank/DDBJ whole genome shotgun (WGS) entry which is preliminary data.</text>
</comment>
<dbReference type="PANTHER" id="PTHR12110">
    <property type="entry name" value="HYDROXYPYRUVATE ISOMERASE"/>
    <property type="match status" value="1"/>
</dbReference>
<dbReference type="Pfam" id="PF01261">
    <property type="entry name" value="AP_endonuc_2"/>
    <property type="match status" value="1"/>
</dbReference>
<dbReference type="InterPro" id="IPR013022">
    <property type="entry name" value="Xyl_isomerase-like_TIM-brl"/>
</dbReference>
<evidence type="ECO:0000259" key="1">
    <source>
        <dbReference type="Pfam" id="PF01261"/>
    </source>
</evidence>
<evidence type="ECO:0000313" key="3">
    <source>
        <dbReference type="Proteomes" id="UP000612282"/>
    </source>
</evidence>
<organism evidence="2 3">
    <name type="scientific">Actinoplanes couchii</name>
    <dbReference type="NCBI Taxonomy" id="403638"/>
    <lineage>
        <taxon>Bacteria</taxon>
        <taxon>Bacillati</taxon>
        <taxon>Actinomycetota</taxon>
        <taxon>Actinomycetes</taxon>
        <taxon>Micromonosporales</taxon>
        <taxon>Micromonosporaceae</taxon>
        <taxon>Actinoplanes</taxon>
    </lineage>
</organism>
<dbReference type="InterPro" id="IPR036237">
    <property type="entry name" value="Xyl_isomerase-like_sf"/>
</dbReference>
<name>A0ABQ3X8B4_9ACTN</name>
<proteinExistence type="predicted"/>
<dbReference type="GO" id="GO:0016853">
    <property type="term" value="F:isomerase activity"/>
    <property type="evidence" value="ECO:0007669"/>
    <property type="project" value="UniProtKB-KW"/>
</dbReference>
<sequence>MTSTIGLSTYAFFWQWHPTAAKPISLDTMLERTAAHGVTLFQICDYPLIEELDLAAVKATADRLGITLELGTRGLSVEHLTKYLDIAGALGASVVRSMFNTVSHQPTLDEATRLLTTAIPSYEKAGVVLALETYEQVPTPTVVAAVEAVGSPHLGICLDPANSVAALEHPRDTVERTAPYVKNIHVKDFSFTRKDGWVGFTLAGCPLGEGLLDYDHMIDTVRPAERGVNQIIEHWVPWQGDPETTQQLEDRWTIHNLNYLRSRK</sequence>
<feature type="domain" description="Xylose isomerase-like TIM barrel" evidence="1">
    <location>
        <begin position="5"/>
        <end position="243"/>
    </location>
</feature>
<accession>A0ABQ3X8B4</accession>
<evidence type="ECO:0000313" key="2">
    <source>
        <dbReference type="EMBL" id="GID54748.1"/>
    </source>
</evidence>
<dbReference type="RefSeq" id="WP_203795826.1">
    <property type="nucleotide sequence ID" value="NZ_BAAAQE010000036.1"/>
</dbReference>
<dbReference type="Proteomes" id="UP000612282">
    <property type="component" value="Unassembled WGS sequence"/>
</dbReference>
<keyword evidence="2" id="KW-0413">Isomerase</keyword>
<protein>
    <submittedName>
        <fullName evidence="2">Sugar phosphate isomerase</fullName>
    </submittedName>
</protein>
<keyword evidence="3" id="KW-1185">Reference proteome</keyword>